<dbReference type="KEGG" id="yli:2906643"/>
<feature type="compositionally biased region" description="Low complexity" evidence="5">
    <location>
        <begin position="322"/>
        <end position="331"/>
    </location>
</feature>
<dbReference type="InterPro" id="IPR037379">
    <property type="entry name" value="WDR74/Nsa1"/>
</dbReference>
<dbReference type="VEuPathDB" id="FungiDB:YALI0_B21054g"/>
<dbReference type="EMBL" id="CP017554">
    <property type="protein sequence ID" value="AOW02009.1"/>
    <property type="molecule type" value="Genomic_DNA"/>
</dbReference>
<dbReference type="PANTHER" id="PTHR16038">
    <property type="entry name" value="NOP SEVEN ASSOCIATED PROTEIN 1"/>
    <property type="match status" value="1"/>
</dbReference>
<comment type="function">
    <text evidence="1">Involved in the biogenesis of the 60S ribosomal subunit.</text>
</comment>
<evidence type="ECO:0000256" key="5">
    <source>
        <dbReference type="SAM" id="MobiDB-lite"/>
    </source>
</evidence>
<dbReference type="GO" id="GO:0042273">
    <property type="term" value="P:ribosomal large subunit biogenesis"/>
    <property type="evidence" value="ECO:0007669"/>
    <property type="project" value="InterPro"/>
</dbReference>
<evidence type="ECO:0000313" key="7">
    <source>
        <dbReference type="Proteomes" id="UP000182444"/>
    </source>
</evidence>
<feature type="compositionally biased region" description="Basic and acidic residues" evidence="5">
    <location>
        <begin position="341"/>
        <end position="362"/>
    </location>
</feature>
<dbReference type="PANTHER" id="PTHR16038:SF4">
    <property type="entry name" value="WD REPEAT-CONTAINING PROTEIN 74"/>
    <property type="match status" value="1"/>
</dbReference>
<evidence type="ECO:0000313" key="6">
    <source>
        <dbReference type="EMBL" id="AOW02009.1"/>
    </source>
</evidence>
<dbReference type="RefSeq" id="XP_501164.3">
    <property type="nucleotide sequence ID" value="XM_501164.3"/>
</dbReference>
<organism evidence="6 7">
    <name type="scientific">Yarrowia lipolytica</name>
    <name type="common">Candida lipolytica</name>
    <dbReference type="NCBI Taxonomy" id="4952"/>
    <lineage>
        <taxon>Eukaryota</taxon>
        <taxon>Fungi</taxon>
        <taxon>Dikarya</taxon>
        <taxon>Ascomycota</taxon>
        <taxon>Saccharomycotina</taxon>
        <taxon>Dipodascomycetes</taxon>
        <taxon>Dipodascales</taxon>
        <taxon>Dipodascales incertae sedis</taxon>
        <taxon>Yarrowia</taxon>
    </lineage>
</organism>
<protein>
    <recommendedName>
        <fullName evidence="4">Ribosome biogenesis protein NSA1</fullName>
    </recommendedName>
</protein>
<dbReference type="Gene3D" id="2.130.10.10">
    <property type="entry name" value="YVTN repeat-like/Quinoprotein amine dehydrogenase"/>
    <property type="match status" value="1"/>
</dbReference>
<feature type="compositionally biased region" description="Polar residues" evidence="5">
    <location>
        <begin position="293"/>
        <end position="302"/>
    </location>
</feature>
<name>A0A1D8N8T1_YARLL</name>
<dbReference type="VEuPathDB" id="FungiDB:YALI1_B27460g"/>
<gene>
    <name evidence="6" type="ORF">YALI1_B27460g</name>
</gene>
<proteinExistence type="inferred from homology"/>
<evidence type="ECO:0000256" key="3">
    <source>
        <dbReference type="ARBA" id="ARBA00011187"/>
    </source>
</evidence>
<feature type="region of interest" description="Disordered" evidence="5">
    <location>
        <begin position="318"/>
        <end position="362"/>
    </location>
</feature>
<sequence>MKLLVCLENSGLLKEVKVSLATGDHKVRDVGFSEGSAVHVSKVIYDQRQYVALGRRDGSVEVLDVEMGTPRRLYPAHREVFHPSELFASIDYAHNLLYTCTTGGMVTVRECKLDQTQTSDELLSTHHLGDAVSVLRPHPTQRGVVAFGGPQRVLEVAIIRTNRRNLWRSSKEEYIWISDVRFTNVRGTSDNAEPGYSLVAVSRYGDAYIYQTNVSARPVRKIQVGDYPLTHLHMNHSLGGDAFYVANSQNQVSLVDYDGQVRHKVCMPEGSVFLADFFSPATRQDPRVPQTEPIPSTSISRGDNLQSALWGELLMRRRQHTRQQQLQNQNQSTEPDPDADNTDHYVLNDDTHSDEAPRRPPFDRRYFERVLGLSRPRIQITTGGEDRARREASRELRREERRLRMIRAAPGNLSYSSFGQGPLVRRHQRWSPLTLARDLQTIRRPETASGQAWTRDTDDLIANPSASLRASRDSDFFRELWCDDDEQSLMYFNTLSSVHLPNEGEEEEEEEDEDEEELTVRESDTEELFAPGILGGSSEIVDRFMPPHLQTSRTTAPLQPSMGRFVGGVQYESRASGLDLTVVAGLDRHVRVFDISQPSIASRGRLLFDIAFESRITSVAILEVSEEDICEKTKRAASPVSRDTKRQRV</sequence>
<evidence type="ECO:0000256" key="1">
    <source>
        <dbReference type="ARBA" id="ARBA00002889"/>
    </source>
</evidence>
<evidence type="ECO:0000256" key="2">
    <source>
        <dbReference type="ARBA" id="ARBA00007861"/>
    </source>
</evidence>
<feature type="region of interest" description="Disordered" evidence="5">
    <location>
        <begin position="499"/>
        <end position="522"/>
    </location>
</feature>
<feature type="region of interest" description="Disordered" evidence="5">
    <location>
        <begin position="282"/>
        <end position="302"/>
    </location>
</feature>
<dbReference type="GeneID" id="2906643"/>
<reference evidence="6 7" key="1">
    <citation type="journal article" date="2016" name="PLoS ONE">
        <title>Sequence Assembly of Yarrowia lipolytica Strain W29/CLIB89 Shows Transposable Element Diversity.</title>
        <authorList>
            <person name="Magnan C."/>
            <person name="Yu J."/>
            <person name="Chang I."/>
            <person name="Jahn E."/>
            <person name="Kanomata Y."/>
            <person name="Wu J."/>
            <person name="Zeller M."/>
            <person name="Oakes M."/>
            <person name="Baldi P."/>
            <person name="Sandmeyer S."/>
        </authorList>
    </citation>
    <scope>NUCLEOTIDE SEQUENCE [LARGE SCALE GENOMIC DNA]</scope>
    <source>
        <strain evidence="7">CLIB89(W29)</strain>
    </source>
</reference>
<evidence type="ECO:0000256" key="4">
    <source>
        <dbReference type="ARBA" id="ARBA00014234"/>
    </source>
</evidence>
<dbReference type="InterPro" id="IPR036322">
    <property type="entry name" value="WD40_repeat_dom_sf"/>
</dbReference>
<dbReference type="GO" id="GO:0005730">
    <property type="term" value="C:nucleolus"/>
    <property type="evidence" value="ECO:0007669"/>
    <property type="project" value="InterPro"/>
</dbReference>
<dbReference type="GO" id="GO:0030687">
    <property type="term" value="C:preribosome, large subunit precursor"/>
    <property type="evidence" value="ECO:0007669"/>
    <property type="project" value="TreeGrafter"/>
</dbReference>
<comment type="subunit">
    <text evidence="3">Component of the pre-66S ribosomal particle.</text>
</comment>
<accession>A0A1D8N8T1</accession>
<dbReference type="Proteomes" id="UP000182444">
    <property type="component" value="Chromosome 1B"/>
</dbReference>
<feature type="compositionally biased region" description="Acidic residues" evidence="5">
    <location>
        <begin position="503"/>
        <end position="517"/>
    </location>
</feature>
<dbReference type="InterPro" id="IPR015943">
    <property type="entry name" value="WD40/YVTN_repeat-like_dom_sf"/>
</dbReference>
<dbReference type="AlphaFoldDB" id="A0A1D8N8T1"/>
<comment type="similarity">
    <text evidence="2">Belongs to the NSA1 family.</text>
</comment>
<dbReference type="eggNOG" id="ENOG502T23Z">
    <property type="taxonomic scope" value="Eukaryota"/>
</dbReference>
<dbReference type="SUPFAM" id="SSF50978">
    <property type="entry name" value="WD40 repeat-like"/>
    <property type="match status" value="1"/>
</dbReference>